<gene>
    <name evidence="2" type="ORF">GCM10017771_73420</name>
</gene>
<dbReference type="GO" id="GO:0003677">
    <property type="term" value="F:DNA binding"/>
    <property type="evidence" value="ECO:0007669"/>
    <property type="project" value="InterPro"/>
</dbReference>
<dbReference type="AlphaFoldDB" id="A0A918ZH77"/>
<organism evidence="2 3">
    <name type="scientific">Streptomyces capitiformicae</name>
    <dbReference type="NCBI Taxonomy" id="2014920"/>
    <lineage>
        <taxon>Bacteria</taxon>
        <taxon>Bacillati</taxon>
        <taxon>Actinomycetota</taxon>
        <taxon>Actinomycetes</taxon>
        <taxon>Kitasatosporales</taxon>
        <taxon>Streptomycetaceae</taxon>
        <taxon>Streptomyces</taxon>
    </lineage>
</organism>
<dbReference type="SUPFAM" id="SSF47413">
    <property type="entry name" value="lambda repressor-like DNA-binding domains"/>
    <property type="match status" value="1"/>
</dbReference>
<dbReference type="RefSeq" id="WP_189786744.1">
    <property type="nucleotide sequence ID" value="NZ_BNAT01000036.1"/>
</dbReference>
<proteinExistence type="predicted"/>
<feature type="domain" description="HTH cro/C1-type" evidence="1">
    <location>
        <begin position="13"/>
        <end position="68"/>
    </location>
</feature>
<reference evidence="2" key="1">
    <citation type="journal article" date="2014" name="Int. J. Syst. Evol. Microbiol.">
        <title>Complete genome sequence of Corynebacterium casei LMG S-19264T (=DSM 44701T), isolated from a smear-ripened cheese.</title>
        <authorList>
            <consortium name="US DOE Joint Genome Institute (JGI-PGF)"/>
            <person name="Walter F."/>
            <person name="Albersmeier A."/>
            <person name="Kalinowski J."/>
            <person name="Ruckert C."/>
        </authorList>
    </citation>
    <scope>NUCLEOTIDE SEQUENCE</scope>
    <source>
        <strain evidence="2">CGMCC 4.7403</strain>
    </source>
</reference>
<accession>A0A918ZH77</accession>
<dbReference type="CDD" id="cd00093">
    <property type="entry name" value="HTH_XRE"/>
    <property type="match status" value="1"/>
</dbReference>
<name>A0A918ZH77_9ACTN</name>
<dbReference type="InterPro" id="IPR001387">
    <property type="entry name" value="Cro/C1-type_HTH"/>
</dbReference>
<dbReference type="EMBL" id="BNAT01000036">
    <property type="protein sequence ID" value="GHE51259.1"/>
    <property type="molecule type" value="Genomic_DNA"/>
</dbReference>
<keyword evidence="3" id="KW-1185">Reference proteome</keyword>
<sequence length="414" mass="44462">MPLPSDEHIGTRVRIARNAAGLTQVELADFLDRTDSWMANVEAGRQSLDRYSVITEIADRCDVDVVWLLGQPYRLQRSGGNLAHAHIPALRMGLRRSGLILSGHPGLSPQGPQMHLATMRARSRKANVARQAADLPKVATLLPNMIEDLNTALLVTQGRARESVLRLMVDAARTARMALNQLGYPDLAWIAAEVAAGAAAQLGDPVVKGTVAWDRCGALLHQASLRETVAVADAALQDLEPYVTGRGASDKAVSIRGALHLRCAIAHARGNQKADAWSRIDAALEDADRLGPEWYDLDAHTVFGRGTVAVHAAEAGVEVDQPDKGLKKVPSVDVGQVPSRERRTHYAIDEARALHRMGKDASAVVKLKAAATEAAYYTYADPMARALVSDLARVGVPSQAGALSGLIRHMELVS</sequence>
<dbReference type="InterPro" id="IPR010982">
    <property type="entry name" value="Lambda_DNA-bd_dom_sf"/>
</dbReference>
<dbReference type="Proteomes" id="UP000603227">
    <property type="component" value="Unassembled WGS sequence"/>
</dbReference>
<protein>
    <recommendedName>
        <fullName evidence="1">HTH cro/C1-type domain-containing protein</fullName>
    </recommendedName>
</protein>
<evidence type="ECO:0000313" key="3">
    <source>
        <dbReference type="Proteomes" id="UP000603227"/>
    </source>
</evidence>
<dbReference type="PROSITE" id="PS50943">
    <property type="entry name" value="HTH_CROC1"/>
    <property type="match status" value="1"/>
</dbReference>
<comment type="caution">
    <text evidence="2">The sequence shown here is derived from an EMBL/GenBank/DDBJ whole genome shotgun (WGS) entry which is preliminary data.</text>
</comment>
<dbReference type="Pfam" id="PF13560">
    <property type="entry name" value="HTH_31"/>
    <property type="match status" value="1"/>
</dbReference>
<evidence type="ECO:0000259" key="1">
    <source>
        <dbReference type="PROSITE" id="PS50943"/>
    </source>
</evidence>
<dbReference type="Gene3D" id="1.10.260.40">
    <property type="entry name" value="lambda repressor-like DNA-binding domains"/>
    <property type="match status" value="1"/>
</dbReference>
<evidence type="ECO:0000313" key="2">
    <source>
        <dbReference type="EMBL" id="GHE51259.1"/>
    </source>
</evidence>
<reference evidence="2" key="2">
    <citation type="submission" date="2020-09" db="EMBL/GenBank/DDBJ databases">
        <authorList>
            <person name="Sun Q."/>
            <person name="Zhou Y."/>
        </authorList>
    </citation>
    <scope>NUCLEOTIDE SEQUENCE</scope>
    <source>
        <strain evidence="2">CGMCC 4.7403</strain>
    </source>
</reference>